<feature type="transmembrane region" description="Helical" evidence="6">
    <location>
        <begin position="24"/>
        <end position="42"/>
    </location>
</feature>
<feature type="domain" description="Major facilitator superfamily (MFS) profile" evidence="7">
    <location>
        <begin position="28"/>
        <end position="434"/>
    </location>
</feature>
<evidence type="ECO:0000259" key="7">
    <source>
        <dbReference type="PROSITE" id="PS50850"/>
    </source>
</evidence>
<comment type="subcellular location">
    <subcellularLocation>
        <location evidence="1">Membrane</location>
        <topology evidence="1">Multi-pass membrane protein</topology>
    </subcellularLocation>
</comment>
<dbReference type="PROSITE" id="PS50850">
    <property type="entry name" value="MFS"/>
    <property type="match status" value="1"/>
</dbReference>
<keyword evidence="4 6" id="KW-1133">Transmembrane helix</keyword>
<feature type="transmembrane region" description="Helical" evidence="6">
    <location>
        <begin position="344"/>
        <end position="365"/>
    </location>
</feature>
<dbReference type="Pfam" id="PF07690">
    <property type="entry name" value="MFS_1"/>
    <property type="match status" value="1"/>
</dbReference>
<dbReference type="AlphaFoldDB" id="A0A7M2X288"/>
<evidence type="ECO:0000256" key="6">
    <source>
        <dbReference type="SAM" id="Phobius"/>
    </source>
</evidence>
<evidence type="ECO:0000256" key="2">
    <source>
        <dbReference type="ARBA" id="ARBA00022448"/>
    </source>
</evidence>
<reference evidence="8 9" key="1">
    <citation type="submission" date="2020-10" db="EMBL/GenBank/DDBJ databases">
        <title>Wide distribution of Phycisphaera-like planctomycetes from WD2101 soil group in peatlands and genome analysis of the first cultivated representative.</title>
        <authorList>
            <person name="Dedysh S.N."/>
            <person name="Beletsky A.V."/>
            <person name="Ivanova A."/>
            <person name="Kulichevskaya I.S."/>
            <person name="Suzina N.E."/>
            <person name="Philippov D.A."/>
            <person name="Rakitin A.L."/>
            <person name="Mardanov A.V."/>
            <person name="Ravin N.V."/>
        </authorList>
    </citation>
    <scope>NUCLEOTIDE SEQUENCE [LARGE SCALE GENOMIC DNA]</scope>
    <source>
        <strain evidence="8 9">M1803</strain>
    </source>
</reference>
<dbReference type="SUPFAM" id="SSF103473">
    <property type="entry name" value="MFS general substrate transporter"/>
    <property type="match status" value="1"/>
</dbReference>
<name>A0A7M2X288_9BACT</name>
<protein>
    <submittedName>
        <fullName evidence="8">MFS transporter</fullName>
    </submittedName>
</protein>
<sequence>MTHPTLDYASTADEVLTRRTVSKVLWRLIPLMCFLYLFNYLDRVNVSFAKLQMSTDLKFNDAIYGLGASIFFIGYFIFEVPSNLIMEKVGARLWMARIMVTWGLISVAMMFVKEPWHFYGLRLLLGIAEAGFFPGMILYMTYWIPAEQRARAAALFLTSTALSGVVGGPLADVLMQIDHFGLRGWQWLFLLEGIPSVILGFGILFFLTDRPEQARWLSADEKRVLLNRLATDHAAMGHTKHSLMHAVGDPRVWILCLLYGTVIFGFYVINYWTPSLIKITLAPGSTAPIGALSAIPFFAAAVTMSVAGWWADHTGKRTLTIVLFALGGACGYAIAAMAHTPITMIVGLSIAAAGIWSTLGPIWALPSRFLTGTAAAAGIGMINSFGNLIGGFIGPNMMGQIKERYGNYDIGLWVSAAVSVLAAVVAGLLVKERHEPAVSVPSHPIPPLTDPRP</sequence>
<dbReference type="InterPro" id="IPR011701">
    <property type="entry name" value="MFS"/>
</dbReference>
<keyword evidence="3 6" id="KW-0812">Transmembrane</keyword>
<feature type="transmembrane region" description="Helical" evidence="6">
    <location>
        <begin position="118"/>
        <end position="140"/>
    </location>
</feature>
<dbReference type="KEGG" id="hbs:IPV69_11090"/>
<feature type="transmembrane region" description="Helical" evidence="6">
    <location>
        <begin position="62"/>
        <end position="81"/>
    </location>
</feature>
<dbReference type="InterPro" id="IPR036259">
    <property type="entry name" value="MFS_trans_sf"/>
</dbReference>
<keyword evidence="9" id="KW-1185">Reference proteome</keyword>
<dbReference type="GO" id="GO:0016020">
    <property type="term" value="C:membrane"/>
    <property type="evidence" value="ECO:0007669"/>
    <property type="project" value="UniProtKB-SubCell"/>
</dbReference>
<evidence type="ECO:0000313" key="9">
    <source>
        <dbReference type="Proteomes" id="UP000593765"/>
    </source>
</evidence>
<feature type="transmembrane region" description="Helical" evidence="6">
    <location>
        <begin position="152"/>
        <end position="175"/>
    </location>
</feature>
<feature type="transmembrane region" description="Helical" evidence="6">
    <location>
        <begin position="377"/>
        <end position="398"/>
    </location>
</feature>
<dbReference type="Proteomes" id="UP000593765">
    <property type="component" value="Chromosome"/>
</dbReference>
<evidence type="ECO:0000256" key="5">
    <source>
        <dbReference type="ARBA" id="ARBA00023136"/>
    </source>
</evidence>
<dbReference type="RefSeq" id="WP_206295174.1">
    <property type="nucleotide sequence ID" value="NZ_CP063458.1"/>
</dbReference>
<evidence type="ECO:0000313" key="8">
    <source>
        <dbReference type="EMBL" id="QOV91858.1"/>
    </source>
</evidence>
<feature type="transmembrane region" description="Helical" evidence="6">
    <location>
        <begin position="93"/>
        <end position="112"/>
    </location>
</feature>
<gene>
    <name evidence="8" type="ORF">IPV69_11090</name>
</gene>
<evidence type="ECO:0000256" key="3">
    <source>
        <dbReference type="ARBA" id="ARBA00022692"/>
    </source>
</evidence>
<evidence type="ECO:0000256" key="1">
    <source>
        <dbReference type="ARBA" id="ARBA00004141"/>
    </source>
</evidence>
<dbReference type="PANTHER" id="PTHR43791:SF36">
    <property type="entry name" value="TRANSPORTER, PUTATIVE (AFU_ORTHOLOGUE AFUA_6G08340)-RELATED"/>
    <property type="match status" value="1"/>
</dbReference>
<feature type="transmembrane region" description="Helical" evidence="6">
    <location>
        <begin position="289"/>
        <end position="311"/>
    </location>
</feature>
<feature type="transmembrane region" description="Helical" evidence="6">
    <location>
        <begin position="187"/>
        <end position="207"/>
    </location>
</feature>
<organism evidence="8 9">
    <name type="scientific">Humisphaera borealis</name>
    <dbReference type="NCBI Taxonomy" id="2807512"/>
    <lineage>
        <taxon>Bacteria</taxon>
        <taxon>Pseudomonadati</taxon>
        <taxon>Planctomycetota</taxon>
        <taxon>Phycisphaerae</taxon>
        <taxon>Tepidisphaerales</taxon>
        <taxon>Tepidisphaeraceae</taxon>
        <taxon>Humisphaera</taxon>
    </lineage>
</organism>
<feature type="transmembrane region" description="Helical" evidence="6">
    <location>
        <begin position="318"/>
        <end position="338"/>
    </location>
</feature>
<keyword evidence="5 6" id="KW-0472">Membrane</keyword>
<feature type="transmembrane region" description="Helical" evidence="6">
    <location>
        <begin position="410"/>
        <end position="430"/>
    </location>
</feature>
<dbReference type="EMBL" id="CP063458">
    <property type="protein sequence ID" value="QOV91858.1"/>
    <property type="molecule type" value="Genomic_DNA"/>
</dbReference>
<feature type="transmembrane region" description="Helical" evidence="6">
    <location>
        <begin position="252"/>
        <end position="269"/>
    </location>
</feature>
<dbReference type="PANTHER" id="PTHR43791">
    <property type="entry name" value="PERMEASE-RELATED"/>
    <property type="match status" value="1"/>
</dbReference>
<dbReference type="InterPro" id="IPR020846">
    <property type="entry name" value="MFS_dom"/>
</dbReference>
<dbReference type="Gene3D" id="1.20.1250.20">
    <property type="entry name" value="MFS general substrate transporter like domains"/>
    <property type="match status" value="2"/>
</dbReference>
<proteinExistence type="predicted"/>
<evidence type="ECO:0000256" key="4">
    <source>
        <dbReference type="ARBA" id="ARBA00022989"/>
    </source>
</evidence>
<dbReference type="CDD" id="cd17319">
    <property type="entry name" value="MFS_ExuT_GudP_like"/>
    <property type="match status" value="1"/>
</dbReference>
<keyword evidence="2" id="KW-0813">Transport</keyword>
<dbReference type="FunFam" id="1.20.1250.20:FF:000018">
    <property type="entry name" value="MFS transporter permease"/>
    <property type="match status" value="1"/>
</dbReference>
<accession>A0A7M2X288</accession>
<dbReference type="GO" id="GO:0022857">
    <property type="term" value="F:transmembrane transporter activity"/>
    <property type="evidence" value="ECO:0007669"/>
    <property type="project" value="InterPro"/>
</dbReference>